<organism evidence="1 2">
    <name type="scientific">Caballeronia udeis</name>
    <dbReference type="NCBI Taxonomy" id="1232866"/>
    <lineage>
        <taxon>Bacteria</taxon>
        <taxon>Pseudomonadati</taxon>
        <taxon>Pseudomonadota</taxon>
        <taxon>Betaproteobacteria</taxon>
        <taxon>Burkholderiales</taxon>
        <taxon>Burkholderiaceae</taxon>
        <taxon>Caballeronia</taxon>
    </lineage>
</organism>
<accession>A0A158J9V0</accession>
<gene>
    <name evidence="1" type="ORF">AWB69_07373</name>
</gene>
<protein>
    <submittedName>
        <fullName evidence="1">Uncharacterized protein</fullName>
    </submittedName>
</protein>
<dbReference type="AlphaFoldDB" id="A0A158J9V0"/>
<reference evidence="1 2" key="1">
    <citation type="submission" date="2016-01" db="EMBL/GenBank/DDBJ databases">
        <authorList>
            <person name="Oliw E.H."/>
        </authorList>
    </citation>
    <scope>NUCLEOTIDE SEQUENCE [LARGE SCALE GENOMIC DNA]</scope>
    <source>
        <strain evidence="1">LMG 27134</strain>
    </source>
</reference>
<dbReference type="Proteomes" id="UP000054683">
    <property type="component" value="Unassembled WGS sequence"/>
</dbReference>
<proteinExistence type="predicted"/>
<evidence type="ECO:0000313" key="1">
    <source>
        <dbReference type="EMBL" id="SAL65239.1"/>
    </source>
</evidence>
<sequence length="46" mass="5721">MDSTSLRRLRNNKDRSRVLFKYARKRRRLMQMRDVKCDSEFEQTPT</sequence>
<evidence type="ECO:0000313" key="2">
    <source>
        <dbReference type="Proteomes" id="UP000054683"/>
    </source>
</evidence>
<dbReference type="EMBL" id="FCOK02000075">
    <property type="protein sequence ID" value="SAL65239.1"/>
    <property type="molecule type" value="Genomic_DNA"/>
</dbReference>
<name>A0A158J9V0_9BURK</name>